<evidence type="ECO:0000256" key="5">
    <source>
        <dbReference type="ARBA" id="ARBA00023136"/>
    </source>
</evidence>
<organism evidence="9 10">
    <name type="scientific">Shewanella zhuhaiensis</name>
    <dbReference type="NCBI Taxonomy" id="2919576"/>
    <lineage>
        <taxon>Bacteria</taxon>
        <taxon>Pseudomonadati</taxon>
        <taxon>Pseudomonadota</taxon>
        <taxon>Gammaproteobacteria</taxon>
        <taxon>Alteromonadales</taxon>
        <taxon>Shewanellaceae</taxon>
        <taxon>Shewanella</taxon>
    </lineage>
</organism>
<dbReference type="GO" id="GO:0005886">
    <property type="term" value="C:plasma membrane"/>
    <property type="evidence" value="ECO:0007669"/>
    <property type="project" value="UniProtKB-SubCell"/>
</dbReference>
<keyword evidence="4 7" id="KW-1133">Transmembrane helix</keyword>
<evidence type="ECO:0000256" key="4">
    <source>
        <dbReference type="ARBA" id="ARBA00022989"/>
    </source>
</evidence>
<evidence type="ECO:0000313" key="9">
    <source>
        <dbReference type="EMBL" id="MCH4294626.1"/>
    </source>
</evidence>
<dbReference type="InterPro" id="IPR002898">
    <property type="entry name" value="MotA_ExbB_proton_chnl"/>
</dbReference>
<dbReference type="RefSeq" id="WP_126168149.1">
    <property type="nucleotide sequence ID" value="NZ_JAKUDL010000003.1"/>
</dbReference>
<evidence type="ECO:0000259" key="8">
    <source>
        <dbReference type="Pfam" id="PF01618"/>
    </source>
</evidence>
<dbReference type="GO" id="GO:0017038">
    <property type="term" value="P:protein import"/>
    <property type="evidence" value="ECO:0007669"/>
    <property type="project" value="TreeGrafter"/>
</dbReference>
<feature type="transmembrane region" description="Helical" evidence="7">
    <location>
        <begin position="89"/>
        <end position="108"/>
    </location>
</feature>
<feature type="transmembrane region" description="Helical" evidence="7">
    <location>
        <begin position="47"/>
        <end position="69"/>
    </location>
</feature>
<proteinExistence type="inferred from homology"/>
<evidence type="ECO:0000256" key="1">
    <source>
        <dbReference type="ARBA" id="ARBA00004651"/>
    </source>
</evidence>
<keyword evidence="5 7" id="KW-0472">Membrane</keyword>
<accession>A0AAJ1BH44</accession>
<keyword evidence="2" id="KW-1003">Cell membrane</keyword>
<evidence type="ECO:0000256" key="3">
    <source>
        <dbReference type="ARBA" id="ARBA00022692"/>
    </source>
</evidence>
<protein>
    <submittedName>
        <fullName evidence="9">MotA/TolQ/ExbB proton channel family protein</fullName>
    </submittedName>
</protein>
<name>A0AAJ1BH44_9GAMM</name>
<comment type="subcellular location">
    <subcellularLocation>
        <location evidence="1">Cell membrane</location>
        <topology evidence="1">Multi-pass membrane protein</topology>
    </subcellularLocation>
    <subcellularLocation>
        <location evidence="6">Membrane</location>
        <topology evidence="6">Multi-pass membrane protein</topology>
    </subcellularLocation>
</comment>
<comment type="similarity">
    <text evidence="6">Belongs to the exbB/tolQ family.</text>
</comment>
<dbReference type="Proteomes" id="UP001297581">
    <property type="component" value="Unassembled WGS sequence"/>
</dbReference>
<dbReference type="PANTHER" id="PTHR30625:SF11">
    <property type="entry name" value="MOTA_TOLQ_EXBB PROTON CHANNEL DOMAIN-CONTAINING PROTEIN"/>
    <property type="match status" value="1"/>
</dbReference>
<reference evidence="9 10" key="1">
    <citation type="submission" date="2022-02" db="EMBL/GenBank/DDBJ databases">
        <title>The genome sequence of Shewanella sp. 3B26.</title>
        <authorList>
            <person name="Du J."/>
        </authorList>
    </citation>
    <scope>NUCLEOTIDE SEQUENCE [LARGE SCALE GENOMIC DNA]</scope>
    <source>
        <strain evidence="9 10">3B26</strain>
    </source>
</reference>
<dbReference type="Pfam" id="PF01618">
    <property type="entry name" value="MotA_ExbB"/>
    <property type="match status" value="1"/>
</dbReference>
<gene>
    <name evidence="9" type="ORF">MJ923_09970</name>
</gene>
<feature type="transmembrane region" description="Helical" evidence="7">
    <location>
        <begin position="6"/>
        <end position="26"/>
    </location>
</feature>
<dbReference type="AlphaFoldDB" id="A0AAJ1BH44"/>
<evidence type="ECO:0000313" key="10">
    <source>
        <dbReference type="Proteomes" id="UP001297581"/>
    </source>
</evidence>
<keyword evidence="3 7" id="KW-0812">Transmembrane</keyword>
<dbReference type="InterPro" id="IPR050790">
    <property type="entry name" value="ExbB/TolQ_transport"/>
</dbReference>
<comment type="caution">
    <text evidence="9">The sequence shown here is derived from an EMBL/GenBank/DDBJ whole genome shotgun (WGS) entry which is preliminary data.</text>
</comment>
<dbReference type="EMBL" id="JAKUDL010000003">
    <property type="protein sequence ID" value="MCH4294626.1"/>
    <property type="molecule type" value="Genomic_DNA"/>
</dbReference>
<sequence length="127" mass="13719">MNTENLIVWCLLALGLWTYQRLLVQIMRLKSGESGCDGNWCETLERLVAALPLLGLLGTIVGLLDTFAAMARGEGLAGGMASGIADALWTTQLGLVLAVPGWLMLAYLKRLCLNRELYHARQSSAAA</sequence>
<evidence type="ECO:0000256" key="2">
    <source>
        <dbReference type="ARBA" id="ARBA00022475"/>
    </source>
</evidence>
<dbReference type="PANTHER" id="PTHR30625">
    <property type="entry name" value="PROTEIN TOLQ"/>
    <property type="match status" value="1"/>
</dbReference>
<evidence type="ECO:0000256" key="6">
    <source>
        <dbReference type="RuleBase" id="RU004057"/>
    </source>
</evidence>
<evidence type="ECO:0000256" key="7">
    <source>
        <dbReference type="SAM" id="Phobius"/>
    </source>
</evidence>
<feature type="domain" description="MotA/TolQ/ExbB proton channel" evidence="8">
    <location>
        <begin position="42"/>
        <end position="112"/>
    </location>
</feature>
<keyword evidence="6" id="KW-0813">Transport</keyword>
<keyword evidence="10" id="KW-1185">Reference proteome</keyword>
<keyword evidence="6" id="KW-0653">Protein transport</keyword>